<dbReference type="Proteomes" id="UP000189703">
    <property type="component" value="Unplaced"/>
</dbReference>
<dbReference type="GeneID" id="104589022"/>
<sequence>MEKKGSSTLNLKSYKPPLHFPKIFLKANLDKQFAKFLEVFQKLHINILLLDAISQMPSYAKFLKEIISNKRKLEEFEMVKLNEEYSTILQNKLPPKLKDPRSFSIPCTIGEINFDKALCDFGASINLMHFSVFRKLGLKEPTPTTVSLQLTDRSIKYPRGVVEDVLVKVDKFIFLVDFIVLDMEEDYDMPLILGRPFLATERALIDVQQGKLSLRINDEEVIFNVFKAMKHSNNEKEVLMKYCIDDLVEIKFHAFRLDDPIENCIANSFNVKEQILDERHKEAIGYLGEKQRGCVRKREKFLPLDISSSSSKAKPSIEKPPTLELKPLPSHLKYVYLGNSSTLLVIISSYLTGLEEEKLIRVLREHKGVIGWSIGDIQGISPSVCMHKIMMEEGFKPMVQPQRRLNPNMK</sequence>
<dbReference type="KEGG" id="nnu:104589022"/>
<dbReference type="CDD" id="cd00303">
    <property type="entry name" value="retropepsin_like"/>
    <property type="match status" value="1"/>
</dbReference>
<name>A0A1U7Z0I7_NELNU</name>
<dbReference type="InterPro" id="IPR021109">
    <property type="entry name" value="Peptidase_aspartic_dom_sf"/>
</dbReference>
<dbReference type="AlphaFoldDB" id="A0A1U7Z0I7"/>
<dbReference type="PANTHER" id="PTHR33067">
    <property type="entry name" value="RNA-DIRECTED DNA POLYMERASE-RELATED"/>
    <property type="match status" value="1"/>
</dbReference>
<organism evidence="1 2">
    <name type="scientific">Nelumbo nucifera</name>
    <name type="common">Sacred lotus</name>
    <dbReference type="NCBI Taxonomy" id="4432"/>
    <lineage>
        <taxon>Eukaryota</taxon>
        <taxon>Viridiplantae</taxon>
        <taxon>Streptophyta</taxon>
        <taxon>Embryophyta</taxon>
        <taxon>Tracheophyta</taxon>
        <taxon>Spermatophyta</taxon>
        <taxon>Magnoliopsida</taxon>
        <taxon>Proteales</taxon>
        <taxon>Nelumbonaceae</taxon>
        <taxon>Nelumbo</taxon>
    </lineage>
</organism>
<dbReference type="InParanoid" id="A0A1U7Z0I7"/>
<dbReference type="RefSeq" id="XP_010245491.1">
    <property type="nucleotide sequence ID" value="XM_010247189.1"/>
</dbReference>
<evidence type="ECO:0000313" key="2">
    <source>
        <dbReference type="RefSeq" id="XP_010245491.1"/>
    </source>
</evidence>
<accession>A0A1U7Z0I7</accession>
<dbReference type="OrthoDB" id="1436742at2759"/>
<evidence type="ECO:0000313" key="1">
    <source>
        <dbReference type="Proteomes" id="UP000189703"/>
    </source>
</evidence>
<dbReference type="OMA" id="TRECSIM"/>
<dbReference type="PANTHER" id="PTHR33067:SF9">
    <property type="entry name" value="RNA-DIRECTED DNA POLYMERASE"/>
    <property type="match status" value="1"/>
</dbReference>
<reference evidence="2" key="1">
    <citation type="submission" date="2025-08" db="UniProtKB">
        <authorList>
            <consortium name="RefSeq"/>
        </authorList>
    </citation>
    <scope>IDENTIFICATION</scope>
</reference>
<dbReference type="Gene3D" id="2.40.70.10">
    <property type="entry name" value="Acid Proteases"/>
    <property type="match status" value="1"/>
</dbReference>
<dbReference type="eggNOG" id="KOG0017">
    <property type="taxonomic scope" value="Eukaryota"/>
</dbReference>
<protein>
    <submittedName>
        <fullName evidence="2">Uncharacterized protein LOC104589022</fullName>
    </submittedName>
</protein>
<gene>
    <name evidence="2" type="primary">LOC104589022</name>
</gene>
<proteinExistence type="predicted"/>
<keyword evidence="1" id="KW-1185">Reference proteome</keyword>